<evidence type="ECO:0000313" key="6">
    <source>
        <dbReference type="Proteomes" id="UP000276587"/>
    </source>
</evidence>
<dbReference type="GO" id="GO:0000976">
    <property type="term" value="F:transcription cis-regulatory region binding"/>
    <property type="evidence" value="ECO:0007669"/>
    <property type="project" value="TreeGrafter"/>
</dbReference>
<dbReference type="PRINTS" id="PR00032">
    <property type="entry name" value="HTHARAC"/>
</dbReference>
<proteinExistence type="predicted"/>
<feature type="domain" description="HTH araC/xylS-type" evidence="4">
    <location>
        <begin position="265"/>
        <end position="363"/>
    </location>
</feature>
<gene>
    <name evidence="5" type="ORF">ALQ29_01070</name>
</gene>
<reference evidence="5 6" key="1">
    <citation type="submission" date="2018-08" db="EMBL/GenBank/DDBJ databases">
        <title>Recombination of ecologically and evolutionarily significant loci maintains genetic cohesion in the Pseudomonas syringae species complex.</title>
        <authorList>
            <person name="Dillon M."/>
            <person name="Thakur S."/>
            <person name="Almeida R.N.D."/>
            <person name="Weir B.S."/>
            <person name="Guttman D.S."/>
        </authorList>
    </citation>
    <scope>NUCLEOTIDE SEQUENCE [LARGE SCALE GENOMIC DNA]</scope>
    <source>
        <strain evidence="5 6">ICMP 3555</strain>
    </source>
</reference>
<dbReference type="Gene3D" id="1.10.10.60">
    <property type="entry name" value="Homeodomain-like"/>
    <property type="match status" value="1"/>
</dbReference>
<dbReference type="Pfam" id="PF12625">
    <property type="entry name" value="Arabinose_bd"/>
    <property type="match status" value="1"/>
</dbReference>
<dbReference type="PANTHER" id="PTHR47894:SF1">
    <property type="entry name" value="HTH-TYPE TRANSCRIPTIONAL REGULATOR VQSM"/>
    <property type="match status" value="1"/>
</dbReference>
<dbReference type="InterPro" id="IPR009057">
    <property type="entry name" value="Homeodomain-like_sf"/>
</dbReference>
<dbReference type="AlphaFoldDB" id="A0A3M4A846"/>
<dbReference type="InterPro" id="IPR032687">
    <property type="entry name" value="AraC-type_N"/>
</dbReference>
<dbReference type="GO" id="GO:0003700">
    <property type="term" value="F:DNA-binding transcription factor activity"/>
    <property type="evidence" value="ECO:0007669"/>
    <property type="project" value="InterPro"/>
</dbReference>
<accession>A0A3M4A846</accession>
<evidence type="ECO:0000256" key="3">
    <source>
        <dbReference type="ARBA" id="ARBA00023163"/>
    </source>
</evidence>
<evidence type="ECO:0000256" key="2">
    <source>
        <dbReference type="ARBA" id="ARBA00023125"/>
    </source>
</evidence>
<dbReference type="EMBL" id="RBQF01000327">
    <property type="protein sequence ID" value="RMP03073.1"/>
    <property type="molecule type" value="Genomic_DNA"/>
</dbReference>
<keyword evidence="6" id="KW-1185">Reference proteome</keyword>
<dbReference type="Proteomes" id="UP000276587">
    <property type="component" value="Unassembled WGS sequence"/>
</dbReference>
<dbReference type="Pfam" id="PF12833">
    <property type="entry name" value="HTH_18"/>
    <property type="match status" value="1"/>
</dbReference>
<dbReference type="GO" id="GO:0005829">
    <property type="term" value="C:cytosol"/>
    <property type="evidence" value="ECO:0007669"/>
    <property type="project" value="TreeGrafter"/>
</dbReference>
<name>A0A3M4A846_PSEMA</name>
<sequence length="371" mass="42371">MRLVRLFEVELPKRPKAQHHVRNHMRRGISVLIQDKGTTSIGLVLEALDGASRRQLDTSIALQQARIDPELLTSPQARVSAAAFSRLWVALSDLLDDEFFGIDSHPMRRGSFQLMCQSSIDCESLEQALRRILKFLRLVLDDIHGELKIEDDCAVIVIHDKGVERRLFSYGTWLILVHGLLCWLGNRRIPIKELCFKPNRPLDDSDYRMRFCEEIQFGAPVTMIRFDRTFLSLKVVQNKASLSAFLKESPASLLVKYRNEDSTSAQIRMKLRGLNPEEWPELDKVANTLRISYSTLQRRLQAEGVSYQRLKDNLRRDMAINLLCQPNMTVTEVAALTGFQESSAFHRAFKKWTGVSPGAYRRSNADESGGI</sequence>
<comment type="caution">
    <text evidence="5">The sequence shown here is derived from an EMBL/GenBank/DDBJ whole genome shotgun (WGS) entry which is preliminary data.</text>
</comment>
<dbReference type="SUPFAM" id="SSF46689">
    <property type="entry name" value="Homeodomain-like"/>
    <property type="match status" value="1"/>
</dbReference>
<dbReference type="PANTHER" id="PTHR47894">
    <property type="entry name" value="HTH-TYPE TRANSCRIPTIONAL REGULATOR GADX"/>
    <property type="match status" value="1"/>
</dbReference>
<evidence type="ECO:0000259" key="4">
    <source>
        <dbReference type="PROSITE" id="PS01124"/>
    </source>
</evidence>
<evidence type="ECO:0000313" key="5">
    <source>
        <dbReference type="EMBL" id="RMP03073.1"/>
    </source>
</evidence>
<keyword evidence="2" id="KW-0238">DNA-binding</keyword>
<organism evidence="5 6">
    <name type="scientific">Pseudomonas marginalis pv. marginalis</name>
    <dbReference type="NCBI Taxonomy" id="97473"/>
    <lineage>
        <taxon>Bacteria</taxon>
        <taxon>Pseudomonadati</taxon>
        <taxon>Pseudomonadota</taxon>
        <taxon>Gammaproteobacteria</taxon>
        <taxon>Pseudomonadales</taxon>
        <taxon>Pseudomonadaceae</taxon>
        <taxon>Pseudomonas</taxon>
    </lineage>
</organism>
<keyword evidence="3" id="KW-0804">Transcription</keyword>
<dbReference type="SMART" id="SM00342">
    <property type="entry name" value="HTH_ARAC"/>
    <property type="match status" value="1"/>
</dbReference>
<dbReference type="InterPro" id="IPR020449">
    <property type="entry name" value="Tscrpt_reg_AraC-type_HTH"/>
</dbReference>
<dbReference type="PROSITE" id="PS01124">
    <property type="entry name" value="HTH_ARAC_FAMILY_2"/>
    <property type="match status" value="1"/>
</dbReference>
<dbReference type="InterPro" id="IPR018060">
    <property type="entry name" value="HTH_AraC"/>
</dbReference>
<protein>
    <recommendedName>
        <fullName evidence="4">HTH araC/xylS-type domain-containing protein</fullName>
    </recommendedName>
</protein>
<evidence type="ECO:0000256" key="1">
    <source>
        <dbReference type="ARBA" id="ARBA00023015"/>
    </source>
</evidence>
<keyword evidence="1" id="KW-0805">Transcription regulation</keyword>